<dbReference type="EMBL" id="BMOD01000003">
    <property type="protein sequence ID" value="GGJ29115.1"/>
    <property type="molecule type" value="Genomic_DNA"/>
</dbReference>
<dbReference type="Proteomes" id="UP000632222">
    <property type="component" value="Unassembled WGS sequence"/>
</dbReference>
<accession>A0ABQ2CX00</accession>
<dbReference type="PANTHER" id="PTHR38593:SF1">
    <property type="entry name" value="BLR2558 PROTEIN"/>
    <property type="match status" value="1"/>
</dbReference>
<name>A0ABQ2CX00_9DEIO</name>
<reference evidence="3" key="1">
    <citation type="journal article" date="2019" name="Int. J. Syst. Evol. Microbiol.">
        <title>The Global Catalogue of Microorganisms (GCM) 10K type strain sequencing project: providing services to taxonomists for standard genome sequencing and annotation.</title>
        <authorList>
            <consortium name="The Broad Institute Genomics Platform"/>
            <consortium name="The Broad Institute Genome Sequencing Center for Infectious Disease"/>
            <person name="Wu L."/>
            <person name="Ma J."/>
        </authorList>
    </citation>
    <scope>NUCLEOTIDE SEQUENCE [LARGE SCALE GENOMIC DNA]</scope>
    <source>
        <strain evidence="3">JCM 14370</strain>
    </source>
</reference>
<dbReference type="RefSeq" id="WP_189001767.1">
    <property type="nucleotide sequence ID" value="NZ_BMOD01000003.1"/>
</dbReference>
<organism evidence="2 3">
    <name type="scientific">Deinococcus roseus</name>
    <dbReference type="NCBI Taxonomy" id="392414"/>
    <lineage>
        <taxon>Bacteria</taxon>
        <taxon>Thermotogati</taxon>
        <taxon>Deinococcota</taxon>
        <taxon>Deinococci</taxon>
        <taxon>Deinococcales</taxon>
        <taxon>Deinococcaceae</taxon>
        <taxon>Deinococcus</taxon>
    </lineage>
</organism>
<keyword evidence="3" id="KW-1185">Reference proteome</keyword>
<protein>
    <recommendedName>
        <fullName evidence="1">DUF4142 domain-containing protein</fullName>
    </recommendedName>
</protein>
<evidence type="ECO:0000259" key="1">
    <source>
        <dbReference type="Pfam" id="PF13628"/>
    </source>
</evidence>
<feature type="domain" description="DUF4142" evidence="1">
    <location>
        <begin position="54"/>
        <end position="192"/>
    </location>
</feature>
<comment type="caution">
    <text evidence="2">The sequence shown here is derived from an EMBL/GenBank/DDBJ whole genome shotgun (WGS) entry which is preliminary data.</text>
</comment>
<gene>
    <name evidence="2" type="ORF">GCM10008938_14040</name>
</gene>
<dbReference type="InterPro" id="IPR025419">
    <property type="entry name" value="DUF4142"/>
</dbReference>
<evidence type="ECO:0000313" key="2">
    <source>
        <dbReference type="EMBL" id="GGJ29115.1"/>
    </source>
</evidence>
<proteinExistence type="predicted"/>
<dbReference type="Pfam" id="PF13628">
    <property type="entry name" value="DUF4142"/>
    <property type="match status" value="1"/>
</dbReference>
<dbReference type="PANTHER" id="PTHR38593">
    <property type="entry name" value="BLR2558 PROTEIN"/>
    <property type="match status" value="1"/>
</dbReference>
<evidence type="ECO:0000313" key="3">
    <source>
        <dbReference type="Proteomes" id="UP000632222"/>
    </source>
</evidence>
<dbReference type="Gene3D" id="1.20.1260.10">
    <property type="match status" value="1"/>
</dbReference>
<dbReference type="InterPro" id="IPR012347">
    <property type="entry name" value="Ferritin-like"/>
</dbReference>
<sequence>MNRTLQLLGLGLAATLLISATGGGNLPTFSAKKLQQDPAAMTESLASETSFTFTDRTFVSRMTQGHNYEIAAAELALTLAKATEVKTFAQLMLSDHKNLRGQLAAAVGKVNPAYELPADIDVSARQQVMLERLENAGDGFDAEYKAQMMQSHEEALNLLESYLGSKYANPIIRTEAQKAWPVVEAHHQAVDAIPAATP</sequence>